<evidence type="ECO:0000313" key="2">
    <source>
        <dbReference type="EMBL" id="KAB1199457.1"/>
    </source>
</evidence>
<evidence type="ECO:0000313" key="3">
    <source>
        <dbReference type="Proteomes" id="UP000516437"/>
    </source>
</evidence>
<dbReference type="Proteomes" id="UP000516437">
    <property type="component" value="Unassembled WGS sequence"/>
</dbReference>
<keyword evidence="1" id="KW-1133">Transmembrane helix</keyword>
<evidence type="ECO:0000256" key="1">
    <source>
        <dbReference type="SAM" id="Phobius"/>
    </source>
</evidence>
<keyword evidence="1" id="KW-0812">Transmembrane</keyword>
<name>A0A6A1UI01_9ROSI</name>
<organism evidence="2 3">
    <name type="scientific">Morella rubra</name>
    <name type="common">Chinese bayberry</name>
    <dbReference type="NCBI Taxonomy" id="262757"/>
    <lineage>
        <taxon>Eukaryota</taxon>
        <taxon>Viridiplantae</taxon>
        <taxon>Streptophyta</taxon>
        <taxon>Embryophyta</taxon>
        <taxon>Tracheophyta</taxon>
        <taxon>Spermatophyta</taxon>
        <taxon>Magnoliopsida</taxon>
        <taxon>eudicotyledons</taxon>
        <taxon>Gunneridae</taxon>
        <taxon>Pentapetalae</taxon>
        <taxon>rosids</taxon>
        <taxon>fabids</taxon>
        <taxon>Fagales</taxon>
        <taxon>Myricaceae</taxon>
        <taxon>Morella</taxon>
    </lineage>
</organism>
<comment type="caution">
    <text evidence="2">The sequence shown here is derived from an EMBL/GenBank/DDBJ whole genome shotgun (WGS) entry which is preliminary data.</text>
</comment>
<keyword evidence="3" id="KW-1185">Reference proteome</keyword>
<feature type="transmembrane region" description="Helical" evidence="1">
    <location>
        <begin position="6"/>
        <end position="25"/>
    </location>
</feature>
<protein>
    <submittedName>
        <fullName evidence="2">Uncharacterized protein</fullName>
    </submittedName>
</protein>
<accession>A0A6A1UI01</accession>
<reference evidence="2 3" key="1">
    <citation type="journal article" date="2019" name="Plant Biotechnol. J.">
        <title>The red bayberry genome and genetic basis of sex determination.</title>
        <authorList>
            <person name="Jia H.M."/>
            <person name="Jia H.J."/>
            <person name="Cai Q.L."/>
            <person name="Wang Y."/>
            <person name="Zhao H.B."/>
            <person name="Yang W.F."/>
            <person name="Wang G.Y."/>
            <person name="Li Y.H."/>
            <person name="Zhan D.L."/>
            <person name="Shen Y.T."/>
            <person name="Niu Q.F."/>
            <person name="Chang L."/>
            <person name="Qiu J."/>
            <person name="Zhao L."/>
            <person name="Xie H.B."/>
            <person name="Fu W.Y."/>
            <person name="Jin J."/>
            <person name="Li X.W."/>
            <person name="Jiao Y."/>
            <person name="Zhou C.C."/>
            <person name="Tu T."/>
            <person name="Chai C.Y."/>
            <person name="Gao J.L."/>
            <person name="Fan L.J."/>
            <person name="van de Weg E."/>
            <person name="Wang J.Y."/>
            <person name="Gao Z.S."/>
        </authorList>
    </citation>
    <scope>NUCLEOTIDE SEQUENCE [LARGE SCALE GENOMIC DNA]</scope>
    <source>
        <tissue evidence="2">Leaves</tissue>
    </source>
</reference>
<sequence length="136" mass="15351">MNVMVAVMVTLLCIWLIYLICRYMVRPLICRYIVTFRSPQPPPVPSHGDELITALHMFIYGVDLDSACCSCVALRGEGGDVRDMFGRVRAWRRSQVFPDLYAHVPQVLYLSMGCVEVAVLSHMQGLGAHYDPPHLL</sequence>
<dbReference type="AlphaFoldDB" id="A0A6A1UI01"/>
<proteinExistence type="predicted"/>
<gene>
    <name evidence="2" type="ORF">CJ030_MR0G023370</name>
</gene>
<keyword evidence="1" id="KW-0472">Membrane</keyword>
<dbReference type="EMBL" id="RXIC02000463">
    <property type="protein sequence ID" value="KAB1199457.1"/>
    <property type="molecule type" value="Genomic_DNA"/>
</dbReference>